<dbReference type="AlphaFoldDB" id="A0A9Q8PD41"/>
<evidence type="ECO:0000259" key="3">
    <source>
        <dbReference type="Pfam" id="PF23076"/>
    </source>
</evidence>
<evidence type="ECO:0000259" key="2">
    <source>
        <dbReference type="Pfam" id="PF23074"/>
    </source>
</evidence>
<dbReference type="InterPro" id="IPR057081">
    <property type="entry name" value="PH_N"/>
</dbReference>
<feature type="domain" description="PH" evidence="3">
    <location>
        <begin position="428"/>
        <end position="539"/>
    </location>
</feature>
<proteinExistence type="predicted"/>
<reference evidence="4" key="2">
    <citation type="journal article" date="2022" name="Microb. Genom.">
        <title>A chromosome-scale genome assembly of the tomato pathogen Cladosporium fulvum reveals a compartmentalized genome architecture and the presence of a dispensable chromosome.</title>
        <authorList>
            <person name="Zaccaron A.Z."/>
            <person name="Chen L.H."/>
            <person name="Samaras A."/>
            <person name="Stergiopoulos I."/>
        </authorList>
    </citation>
    <scope>NUCLEOTIDE SEQUENCE</scope>
    <source>
        <strain evidence="4">Race5_Kim</strain>
    </source>
</reference>
<feature type="region of interest" description="Disordered" evidence="1">
    <location>
        <begin position="161"/>
        <end position="197"/>
    </location>
</feature>
<gene>
    <name evidence="4" type="ORF">CLAFUR5_10414</name>
</gene>
<dbReference type="GeneID" id="71990292"/>
<dbReference type="EMBL" id="CP090169">
    <property type="protein sequence ID" value="UJO20268.1"/>
    <property type="molecule type" value="Genomic_DNA"/>
</dbReference>
<feature type="domain" description="PH" evidence="2">
    <location>
        <begin position="297"/>
        <end position="415"/>
    </location>
</feature>
<dbReference type="Pfam" id="PF23076">
    <property type="entry name" value="PH_FT_C"/>
    <property type="match status" value="1"/>
</dbReference>
<sequence length="542" mass="62528">MAGIDDRPRVLLRFADQVEDAASGLHKFKEDLPREATKITAYVSELFAISSVLRSICSDDNARHHGPSYYRIDKDLALLFRSLQATLNEIFGMFARSYDRPSHMIWEDLQHRFDIEEGFKLQERLEWYRDFLEYQIKVLEGRRPSKLRDLKDDLIDLSRAQQNAPHRAEPAPMSGANTPRPQRPVRPPYPRMDTPSTNTVLSDDWGMWEELDRPPVAVPEPPLQMPASPTFTSGSSESMYSSQTSYFSDGMYSPPTPERLIHWAQKVFDGSSPLTPYRNGVQLEDRSACFGPSDPAALQNLVRDGFQRAMQIVFDEDRLWVRLCWRPSDHRARILIMARDRAGQQLHFCTPLTNLKVIRNGSCLQLCRARRGDGKYALWARLNFLFHERMALFYNTFVAMKRQDERGVDSENLEDDFELENDEAGEKCLFAGQIQHGEMLHALRLFRDRGSGVVRLEASPLRGPRRDVPIWTAFVTKYKHDPDHCEYAPGRPVHIAAIKPPPSVFIAKYQPPQNRMGYFLPFTSDEDSRMFMETWAGLSRLR</sequence>
<evidence type="ECO:0000313" key="4">
    <source>
        <dbReference type="EMBL" id="UJO20268.1"/>
    </source>
</evidence>
<keyword evidence="5" id="KW-1185">Reference proteome</keyword>
<protein>
    <submittedName>
        <fullName evidence="4">Uncharacterized protein</fullName>
    </submittedName>
</protein>
<accession>A0A9Q8PD41</accession>
<evidence type="ECO:0000313" key="5">
    <source>
        <dbReference type="Proteomes" id="UP000756132"/>
    </source>
</evidence>
<dbReference type="KEGG" id="ffu:CLAFUR5_10414"/>
<evidence type="ECO:0000256" key="1">
    <source>
        <dbReference type="SAM" id="MobiDB-lite"/>
    </source>
</evidence>
<name>A0A9Q8PD41_PASFU</name>
<dbReference type="Proteomes" id="UP000756132">
    <property type="component" value="Chromosome 7"/>
</dbReference>
<organism evidence="4 5">
    <name type="scientific">Passalora fulva</name>
    <name type="common">Tomato leaf mold</name>
    <name type="synonym">Cladosporium fulvum</name>
    <dbReference type="NCBI Taxonomy" id="5499"/>
    <lineage>
        <taxon>Eukaryota</taxon>
        <taxon>Fungi</taxon>
        <taxon>Dikarya</taxon>
        <taxon>Ascomycota</taxon>
        <taxon>Pezizomycotina</taxon>
        <taxon>Dothideomycetes</taxon>
        <taxon>Dothideomycetidae</taxon>
        <taxon>Mycosphaerellales</taxon>
        <taxon>Mycosphaerellaceae</taxon>
        <taxon>Fulvia</taxon>
    </lineage>
</organism>
<reference evidence="4" key="1">
    <citation type="submission" date="2021-12" db="EMBL/GenBank/DDBJ databases">
        <authorList>
            <person name="Zaccaron A."/>
            <person name="Stergiopoulos I."/>
        </authorList>
    </citation>
    <scope>NUCLEOTIDE SEQUENCE</scope>
    <source>
        <strain evidence="4">Race5_Kim</strain>
    </source>
</reference>
<dbReference type="RefSeq" id="XP_047764634.1">
    <property type="nucleotide sequence ID" value="XM_047909562.1"/>
</dbReference>
<dbReference type="OrthoDB" id="5345571at2759"/>
<feature type="compositionally biased region" description="Pro residues" evidence="1">
    <location>
        <begin position="181"/>
        <end position="190"/>
    </location>
</feature>
<dbReference type="InterPro" id="IPR057082">
    <property type="entry name" value="PH_C"/>
</dbReference>
<dbReference type="Pfam" id="PF23074">
    <property type="entry name" value="PH_FT_N"/>
    <property type="match status" value="1"/>
</dbReference>